<dbReference type="PROSITE" id="PS50800">
    <property type="entry name" value="SAP"/>
    <property type="match status" value="1"/>
</dbReference>
<name>F0U5B4_AJEC8</name>
<dbReference type="OMA" id="VYMPSMA"/>
<gene>
    <name evidence="2" type="ORF">HCEG_01467</name>
</gene>
<dbReference type="OrthoDB" id="3993201at2759"/>
<dbReference type="HOGENOM" id="CLU_074375_0_0_1"/>
<accession>F0U5B4</accession>
<dbReference type="InterPro" id="IPR003034">
    <property type="entry name" value="SAP_dom"/>
</dbReference>
<proteinExistence type="predicted"/>
<dbReference type="Gene3D" id="1.10.720.30">
    <property type="entry name" value="SAP domain"/>
    <property type="match status" value="1"/>
</dbReference>
<evidence type="ECO:0000313" key="3">
    <source>
        <dbReference type="Proteomes" id="UP000008142"/>
    </source>
</evidence>
<evidence type="ECO:0000313" key="2">
    <source>
        <dbReference type="EMBL" id="EGC42105.1"/>
    </source>
</evidence>
<reference evidence="3" key="1">
    <citation type="submission" date="2008-07" db="EMBL/GenBank/DDBJ databases">
        <title>Annotation of Ajellomyces capsulatus strain H88.</title>
        <authorList>
            <person name="Champion M."/>
            <person name="Cuomo C."/>
            <person name="Ma L.-J."/>
            <person name="Henn M.R."/>
            <person name="Sil A."/>
            <person name="Goldman B."/>
            <person name="Young S.K."/>
            <person name="Kodira C.D."/>
            <person name="Zeng Q."/>
            <person name="Koehrsen M."/>
            <person name="Alvarado L."/>
            <person name="Berlin A."/>
            <person name="Borenstein D."/>
            <person name="Chen Z."/>
            <person name="Engels R."/>
            <person name="Freedman E."/>
            <person name="Gellesch M."/>
            <person name="Goldberg J."/>
            <person name="Griggs A."/>
            <person name="Gujja S."/>
            <person name="Heiman D."/>
            <person name="Hepburn T."/>
            <person name="Howarth C."/>
            <person name="Jen D."/>
            <person name="Larson L."/>
            <person name="Lewis B."/>
            <person name="Mehta T."/>
            <person name="Park D."/>
            <person name="Pearson M."/>
            <person name="Roberts A."/>
            <person name="Saif S."/>
            <person name="Shea T."/>
            <person name="Shenoy N."/>
            <person name="Sisk P."/>
            <person name="Stolte C."/>
            <person name="Sykes S."/>
            <person name="Walk T."/>
            <person name="White J."/>
            <person name="Yandava C."/>
            <person name="Klein B."/>
            <person name="McEwen J.G."/>
            <person name="Puccia R."/>
            <person name="Goldman G.H."/>
            <person name="Felipe M.S."/>
            <person name="Nino-Vega G."/>
            <person name="San-Blas G."/>
            <person name="Taylor J."/>
            <person name="Mendoza L."/>
            <person name="Galagan J."/>
            <person name="Nusbaum C."/>
            <person name="Birren B."/>
        </authorList>
    </citation>
    <scope>NUCLEOTIDE SEQUENCE [LARGE SCALE GENOMIC DNA]</scope>
    <source>
        <strain evidence="3">H88</strain>
    </source>
</reference>
<dbReference type="Proteomes" id="UP000008142">
    <property type="component" value="Unassembled WGS sequence"/>
</dbReference>
<sequence>MAAPRSTSLRALRLLAAQQHTPLPSSALASVAPFRRSLHITGAFSAQPARGPDVAAIYRSRGLGDLRAECERRNLRSAGSKAELVDRLANHDILQSRAFSIAMRKIDNHFLETGSSSRTFNTSRAQKSVNDSSTVDFVYMPQDIDAFPSASAIAGTPMPTPPDAYAHYQLTNGTGSTPGPMKPQIYTVSGDYDAPSSSSSSRIMGVAAGGAGGGGGASAMSEVVDNQTVEFDPFELTETVRRAREGAAVAEQAAMADGTVKGVARQFWEGIVEDVVGKRERRGGVEGRK</sequence>
<dbReference type="InterPro" id="IPR036361">
    <property type="entry name" value="SAP_dom_sf"/>
</dbReference>
<dbReference type="Pfam" id="PF02037">
    <property type="entry name" value="SAP"/>
    <property type="match status" value="1"/>
</dbReference>
<dbReference type="EMBL" id="DS990636">
    <property type="protein sequence ID" value="EGC42105.1"/>
    <property type="molecule type" value="Genomic_DNA"/>
</dbReference>
<protein>
    <recommendedName>
        <fullName evidence="1">SAP domain-containing protein</fullName>
    </recommendedName>
</protein>
<dbReference type="SUPFAM" id="SSF68906">
    <property type="entry name" value="SAP domain"/>
    <property type="match status" value="1"/>
</dbReference>
<evidence type="ECO:0000259" key="1">
    <source>
        <dbReference type="PROSITE" id="PS50800"/>
    </source>
</evidence>
<organism evidence="3">
    <name type="scientific">Ajellomyces capsulatus (strain H88)</name>
    <name type="common">Darling's disease fungus</name>
    <name type="synonym">Histoplasma capsulatum</name>
    <dbReference type="NCBI Taxonomy" id="544711"/>
    <lineage>
        <taxon>Eukaryota</taxon>
        <taxon>Fungi</taxon>
        <taxon>Dikarya</taxon>
        <taxon>Ascomycota</taxon>
        <taxon>Pezizomycotina</taxon>
        <taxon>Eurotiomycetes</taxon>
        <taxon>Eurotiomycetidae</taxon>
        <taxon>Onygenales</taxon>
        <taxon>Ajellomycetaceae</taxon>
        <taxon>Histoplasma</taxon>
    </lineage>
</organism>
<feature type="domain" description="SAP" evidence="1">
    <location>
        <begin position="58"/>
        <end position="92"/>
    </location>
</feature>
<dbReference type="AlphaFoldDB" id="F0U5B4"/>
<dbReference type="SMART" id="SM00513">
    <property type="entry name" value="SAP"/>
    <property type="match status" value="1"/>
</dbReference>